<evidence type="ECO:0000256" key="2">
    <source>
        <dbReference type="SAM" id="Phobius"/>
    </source>
</evidence>
<feature type="compositionally biased region" description="Polar residues" evidence="1">
    <location>
        <begin position="380"/>
        <end position="389"/>
    </location>
</feature>
<keyword evidence="4" id="KW-1185">Reference proteome</keyword>
<feature type="compositionally biased region" description="Acidic residues" evidence="1">
    <location>
        <begin position="439"/>
        <end position="456"/>
    </location>
</feature>
<name>A0A8K1FLM2_PYTOL</name>
<dbReference type="Proteomes" id="UP000794436">
    <property type="component" value="Unassembled WGS sequence"/>
</dbReference>
<evidence type="ECO:0000313" key="4">
    <source>
        <dbReference type="Proteomes" id="UP000794436"/>
    </source>
</evidence>
<evidence type="ECO:0000256" key="1">
    <source>
        <dbReference type="SAM" id="MobiDB-lite"/>
    </source>
</evidence>
<feature type="transmembrane region" description="Helical" evidence="2">
    <location>
        <begin position="887"/>
        <end position="912"/>
    </location>
</feature>
<sequence length="981" mass="109675">MFRRAAEKNGSLARSPLVQGGLDSAKFDTQDEPYLYTSAANVPAEEPYNLKLQWQEDSNAPIPQIALRSIRFLIVVAVGIAIVAMLISFILHGITIEHRVGDPIGTSSEADGRVALFQTINGFFWAAFGLVLEQYYNNFLAVMVTFLSNSRWYPSDTPREGNSKLKRNIIFWFPPLMMYLINIALSSVFIEHKVSGQLRGLAEADLVATATFAVTSFSSKTGISDGANSVLDTVLRPAVLQKVTPFEISVTSPCRVDNLSKLSNGNHSASNTTGGNIATFIPNVVDIQSTSVSFAFPNKDWLLDAMPVALEPASSVKFDFKTFNDKKDESEKQYAAFLQENGLKSREIFDIIMQGFIQYDKTKTDSNTNHDYPCSDVDNDTSLDTTTMDSGAASGSTSTSTSSSASGSSTEGRRLSPDELMSPRGLQEEDDGSLLMDEGSGDEGSEEMEEYDEEDDDEVIATGLAAWQYYGNEDKDNNGKRKCFGMGSSLPMLSELNRETLEGVFGATSTTDDVLDITNVSIKFESYVLSPQVNVTAVTIDLPFKDFQEYRLGSRRAEFNCDGQGHFNDIKLAHETYPDPEDYALWEKLYCDPTFYPFETTSQCGARNCVFRDESEVVGIKKQLTMAPFSTHCDPSNVTYDHDLYSWFPGNCTEQSDSVFLFGLGSYLAGNFEEESVLITRARRHYVLSFAKLTWRFEDLSARFDAKCSEPGKCDGLLHKLEKVSDTAPKAKNKAQVLMVGKEHLYTPHGNYTMRSPLTLVSLNTPKFYYVTEGTATEDTYDYYTWENVNFDYLNTTYKESDGLGLENGMCSLLIDSYLEQVNENHYYINEPLQVMYTSAIYYLFQDAAVKDVTLPKKNKLGVVDLSQMYIGSARMKGDREKKEIKYSIPLVSAVSTSIGIAILLIYTAIVLKLPRDRVKLTDELNFAPRYADVLIDDHYPKNVHERRLRLPGGEKVEMDDYTVDSIKFLNIFEPDLKLTL</sequence>
<feature type="transmembrane region" description="Helical" evidence="2">
    <location>
        <begin position="169"/>
        <end position="190"/>
    </location>
</feature>
<dbReference type="AlphaFoldDB" id="A0A8K1FLM2"/>
<reference evidence="3" key="1">
    <citation type="submission" date="2019-03" db="EMBL/GenBank/DDBJ databases">
        <title>Long read genome sequence of the mycoparasitic Pythium oligandrum ATCC 38472 isolated from sugarbeet rhizosphere.</title>
        <authorList>
            <person name="Gaulin E."/>
        </authorList>
    </citation>
    <scope>NUCLEOTIDE SEQUENCE</scope>
    <source>
        <strain evidence="3">ATCC 38472_TT</strain>
    </source>
</reference>
<dbReference type="OrthoDB" id="162995at2759"/>
<accession>A0A8K1FLM2</accession>
<feature type="transmembrane region" description="Helical" evidence="2">
    <location>
        <begin position="123"/>
        <end position="148"/>
    </location>
</feature>
<proteinExistence type="predicted"/>
<feature type="compositionally biased region" description="Low complexity" evidence="1">
    <location>
        <begin position="390"/>
        <end position="410"/>
    </location>
</feature>
<keyword evidence="2" id="KW-0812">Transmembrane</keyword>
<protein>
    <submittedName>
        <fullName evidence="3">Uncharacterized protein</fullName>
    </submittedName>
</protein>
<dbReference type="EMBL" id="SPLM01000005">
    <property type="protein sequence ID" value="TMW67291.1"/>
    <property type="molecule type" value="Genomic_DNA"/>
</dbReference>
<feature type="region of interest" description="Disordered" evidence="1">
    <location>
        <begin position="364"/>
        <end position="456"/>
    </location>
</feature>
<gene>
    <name evidence="3" type="ORF">Poli38472_012407</name>
</gene>
<comment type="caution">
    <text evidence="3">The sequence shown here is derived from an EMBL/GenBank/DDBJ whole genome shotgun (WGS) entry which is preliminary data.</text>
</comment>
<feature type="transmembrane region" description="Helical" evidence="2">
    <location>
        <begin position="72"/>
        <end position="94"/>
    </location>
</feature>
<keyword evidence="2" id="KW-0472">Membrane</keyword>
<keyword evidence="2" id="KW-1133">Transmembrane helix</keyword>
<organism evidence="3 4">
    <name type="scientific">Pythium oligandrum</name>
    <name type="common">Mycoparasitic fungus</name>
    <dbReference type="NCBI Taxonomy" id="41045"/>
    <lineage>
        <taxon>Eukaryota</taxon>
        <taxon>Sar</taxon>
        <taxon>Stramenopiles</taxon>
        <taxon>Oomycota</taxon>
        <taxon>Peronosporomycetes</taxon>
        <taxon>Pythiales</taxon>
        <taxon>Pythiaceae</taxon>
        <taxon>Pythium</taxon>
    </lineage>
</organism>
<evidence type="ECO:0000313" key="3">
    <source>
        <dbReference type="EMBL" id="TMW67291.1"/>
    </source>
</evidence>